<sequence length="133" mass="15579">MPRPKTKLEPMLLREESNRSSDCLNLNNAIYAIPPFFQDRREKGPELLRLYHQTFTEVHGQEIFSFEELQDSYNLHFPMAAMLIIPGSISFMANGEMTENEKEETLEKITALMDDVLEVHELNLKKFPDFMRV</sequence>
<proteinExistence type="predicted"/>
<dbReference type="CTD" id="78776477"/>
<dbReference type="RefSeq" id="XP_053580786.1">
    <property type="nucleotide sequence ID" value="XM_053731873.1"/>
</dbReference>
<accession>A0A6A5G727</accession>
<reference evidence="1 2" key="1">
    <citation type="submission" date="2019-12" db="EMBL/GenBank/DDBJ databases">
        <title>Chromosome-level assembly of the Caenorhabditis remanei genome.</title>
        <authorList>
            <person name="Teterina A.A."/>
            <person name="Willis J.H."/>
            <person name="Phillips P.C."/>
        </authorList>
    </citation>
    <scope>NUCLEOTIDE SEQUENCE [LARGE SCALE GENOMIC DNA]</scope>
    <source>
        <strain evidence="1 2">PX506</strain>
        <tissue evidence="1">Whole organism</tissue>
    </source>
</reference>
<dbReference type="Pfam" id="PF07914">
    <property type="entry name" value="DUF1679"/>
    <property type="match status" value="1"/>
</dbReference>
<gene>
    <name evidence="1" type="ORF">GCK72_017081</name>
</gene>
<dbReference type="InterPro" id="IPR012877">
    <property type="entry name" value="Dhs-27"/>
</dbReference>
<evidence type="ECO:0000313" key="1">
    <source>
        <dbReference type="EMBL" id="KAF1750531.1"/>
    </source>
</evidence>
<evidence type="ECO:0000313" key="2">
    <source>
        <dbReference type="Proteomes" id="UP000483820"/>
    </source>
</evidence>
<dbReference type="InterPro" id="IPR052961">
    <property type="entry name" value="Oxido-Kinase-like_Enzymes"/>
</dbReference>
<organism evidence="1 2">
    <name type="scientific">Caenorhabditis remanei</name>
    <name type="common">Caenorhabditis vulgaris</name>
    <dbReference type="NCBI Taxonomy" id="31234"/>
    <lineage>
        <taxon>Eukaryota</taxon>
        <taxon>Metazoa</taxon>
        <taxon>Ecdysozoa</taxon>
        <taxon>Nematoda</taxon>
        <taxon>Chromadorea</taxon>
        <taxon>Rhabditida</taxon>
        <taxon>Rhabditina</taxon>
        <taxon>Rhabditomorpha</taxon>
        <taxon>Rhabditoidea</taxon>
        <taxon>Rhabditidae</taxon>
        <taxon>Peloderinae</taxon>
        <taxon>Caenorhabditis</taxon>
    </lineage>
</organism>
<dbReference type="GeneID" id="78776477"/>
<name>A0A6A5G727_CAERE</name>
<dbReference type="PANTHER" id="PTHR23020:SF7">
    <property type="entry name" value="CHK DOMAIN-CONTAINING PROTEIN-RELATED"/>
    <property type="match status" value="1"/>
</dbReference>
<dbReference type="Proteomes" id="UP000483820">
    <property type="component" value="Chromosome V"/>
</dbReference>
<dbReference type="EMBL" id="WUAV01000005">
    <property type="protein sequence ID" value="KAF1750531.1"/>
    <property type="molecule type" value="Genomic_DNA"/>
</dbReference>
<comment type="caution">
    <text evidence="1">The sequence shown here is derived from an EMBL/GenBank/DDBJ whole genome shotgun (WGS) entry which is preliminary data.</text>
</comment>
<protein>
    <submittedName>
        <fullName evidence="1">Uncharacterized protein</fullName>
    </submittedName>
</protein>
<dbReference type="KEGG" id="crq:GCK72_017081"/>
<dbReference type="AlphaFoldDB" id="A0A6A5G727"/>
<dbReference type="PANTHER" id="PTHR23020">
    <property type="entry name" value="UNCHARACTERIZED NUCLEAR HORMONE RECEPTOR-RELATED"/>
    <property type="match status" value="1"/>
</dbReference>